<dbReference type="Gene3D" id="3.30.40.10">
    <property type="entry name" value="Zinc/RING finger domain, C3HC4 (zinc finger)"/>
    <property type="match status" value="1"/>
</dbReference>
<evidence type="ECO:0000256" key="5">
    <source>
        <dbReference type="ARBA" id="ARBA00022679"/>
    </source>
</evidence>
<evidence type="ECO:0000256" key="10">
    <source>
        <dbReference type="ARBA" id="ARBA00022833"/>
    </source>
</evidence>
<dbReference type="GO" id="GO:0061630">
    <property type="term" value="F:ubiquitin protein ligase activity"/>
    <property type="evidence" value="ECO:0007669"/>
    <property type="project" value="UniProtKB-EC"/>
</dbReference>
<evidence type="ECO:0000256" key="15">
    <source>
        <dbReference type="SAM" id="Phobius"/>
    </source>
</evidence>
<dbReference type="PANTHER" id="PTHR46913">
    <property type="entry name" value="RING-H2 FINGER PROTEIN ATL16"/>
    <property type="match status" value="1"/>
</dbReference>
<dbReference type="EMBL" id="JAAGAX010000016">
    <property type="protein sequence ID" value="KAF2288096.1"/>
    <property type="molecule type" value="Genomic_DNA"/>
</dbReference>
<dbReference type="GO" id="GO:0016567">
    <property type="term" value="P:protein ubiquitination"/>
    <property type="evidence" value="ECO:0007669"/>
    <property type="project" value="UniProtKB-UniPathway"/>
</dbReference>
<evidence type="ECO:0000256" key="4">
    <source>
        <dbReference type="ARBA" id="ARBA00012483"/>
    </source>
</evidence>
<evidence type="ECO:0000256" key="11">
    <source>
        <dbReference type="ARBA" id="ARBA00022989"/>
    </source>
</evidence>
<evidence type="ECO:0000256" key="1">
    <source>
        <dbReference type="ARBA" id="ARBA00000900"/>
    </source>
</evidence>
<evidence type="ECO:0000256" key="12">
    <source>
        <dbReference type="ARBA" id="ARBA00023136"/>
    </source>
</evidence>
<keyword evidence="11 15" id="KW-1133">Transmembrane helix</keyword>
<evidence type="ECO:0000256" key="13">
    <source>
        <dbReference type="ARBA" id="ARBA00024209"/>
    </source>
</evidence>
<dbReference type="InterPro" id="IPR001841">
    <property type="entry name" value="Znf_RING"/>
</dbReference>
<keyword evidence="5" id="KW-0808">Transferase</keyword>
<dbReference type="UniPathway" id="UPA00143"/>
<dbReference type="InterPro" id="IPR013083">
    <property type="entry name" value="Znf_RING/FYVE/PHD"/>
</dbReference>
<accession>A0A6A6KIX3</accession>
<gene>
    <name evidence="17" type="ORF">GH714_004364</name>
</gene>
<comment type="catalytic activity">
    <reaction evidence="1">
        <text>S-ubiquitinyl-[E2 ubiquitin-conjugating enzyme]-L-cysteine + [acceptor protein]-L-lysine = [E2 ubiquitin-conjugating enzyme]-L-cysteine + N(6)-ubiquitinyl-[acceptor protein]-L-lysine.</text>
        <dbReference type="EC" id="2.3.2.27"/>
    </reaction>
</comment>
<dbReference type="SUPFAM" id="SSF57850">
    <property type="entry name" value="RING/U-box"/>
    <property type="match status" value="1"/>
</dbReference>
<evidence type="ECO:0000256" key="8">
    <source>
        <dbReference type="ARBA" id="ARBA00022771"/>
    </source>
</evidence>
<proteinExistence type="inferred from homology"/>
<keyword evidence="18" id="KW-1185">Reference proteome</keyword>
<dbReference type="CDD" id="cd16461">
    <property type="entry name" value="RING-H2_EL5-like"/>
    <property type="match status" value="1"/>
</dbReference>
<feature type="domain" description="RING-type" evidence="16">
    <location>
        <begin position="137"/>
        <end position="179"/>
    </location>
</feature>
<dbReference type="PROSITE" id="PS50089">
    <property type="entry name" value="ZF_RING_2"/>
    <property type="match status" value="1"/>
</dbReference>
<comment type="pathway">
    <text evidence="3">Protein modification; protein ubiquitination.</text>
</comment>
<dbReference type="SMART" id="SM00184">
    <property type="entry name" value="RING"/>
    <property type="match status" value="1"/>
</dbReference>
<keyword evidence="9" id="KW-0833">Ubl conjugation pathway</keyword>
<evidence type="ECO:0000313" key="18">
    <source>
        <dbReference type="Proteomes" id="UP000467840"/>
    </source>
</evidence>
<dbReference type="GO" id="GO:0016020">
    <property type="term" value="C:membrane"/>
    <property type="evidence" value="ECO:0007669"/>
    <property type="project" value="UniProtKB-SubCell"/>
</dbReference>
<dbReference type="EC" id="2.3.2.27" evidence="4"/>
<protein>
    <recommendedName>
        <fullName evidence="4">RING-type E3 ubiquitin transferase</fullName>
        <ecNumber evidence="4">2.3.2.27</ecNumber>
    </recommendedName>
</protein>
<dbReference type="PANTHER" id="PTHR46913:SF22">
    <property type="entry name" value="RING-TYPE E3 UBIQUITIN TRANSFERASE"/>
    <property type="match status" value="1"/>
</dbReference>
<dbReference type="AlphaFoldDB" id="A0A6A6KIX3"/>
<name>A0A6A6KIX3_HEVBR</name>
<dbReference type="GO" id="GO:0008270">
    <property type="term" value="F:zinc ion binding"/>
    <property type="evidence" value="ECO:0007669"/>
    <property type="project" value="UniProtKB-KW"/>
</dbReference>
<keyword evidence="10" id="KW-0862">Zinc</keyword>
<keyword evidence="7" id="KW-0479">Metal-binding</keyword>
<comment type="caution">
    <text evidence="17">The sequence shown here is derived from an EMBL/GenBank/DDBJ whole genome shotgun (WGS) entry which is preliminary data.</text>
</comment>
<dbReference type="Pfam" id="PF13639">
    <property type="entry name" value="zf-RING_2"/>
    <property type="match status" value="1"/>
</dbReference>
<organism evidence="17 18">
    <name type="scientific">Hevea brasiliensis</name>
    <name type="common">Para rubber tree</name>
    <name type="synonym">Siphonia brasiliensis</name>
    <dbReference type="NCBI Taxonomy" id="3981"/>
    <lineage>
        <taxon>Eukaryota</taxon>
        <taxon>Viridiplantae</taxon>
        <taxon>Streptophyta</taxon>
        <taxon>Embryophyta</taxon>
        <taxon>Tracheophyta</taxon>
        <taxon>Spermatophyta</taxon>
        <taxon>Magnoliopsida</taxon>
        <taxon>eudicotyledons</taxon>
        <taxon>Gunneridae</taxon>
        <taxon>Pentapetalae</taxon>
        <taxon>rosids</taxon>
        <taxon>fabids</taxon>
        <taxon>Malpighiales</taxon>
        <taxon>Euphorbiaceae</taxon>
        <taxon>Crotonoideae</taxon>
        <taxon>Micrandreae</taxon>
        <taxon>Hevea</taxon>
    </lineage>
</organism>
<dbReference type="FunFam" id="3.30.40.10:FF:000233">
    <property type="entry name" value="RING-H2 finger protein ATL54"/>
    <property type="match status" value="1"/>
</dbReference>
<feature type="transmembrane region" description="Helical" evidence="15">
    <location>
        <begin position="56"/>
        <end position="76"/>
    </location>
</feature>
<dbReference type="Proteomes" id="UP000467840">
    <property type="component" value="Chromosome 8"/>
</dbReference>
<evidence type="ECO:0000256" key="14">
    <source>
        <dbReference type="PROSITE-ProRule" id="PRU00175"/>
    </source>
</evidence>
<evidence type="ECO:0000259" key="16">
    <source>
        <dbReference type="PROSITE" id="PS50089"/>
    </source>
</evidence>
<comment type="subcellular location">
    <subcellularLocation>
        <location evidence="2">Membrane</location>
        <topology evidence="2">Single-pass membrane protein</topology>
    </subcellularLocation>
</comment>
<evidence type="ECO:0000313" key="17">
    <source>
        <dbReference type="EMBL" id="KAF2288096.1"/>
    </source>
</evidence>
<dbReference type="InterPro" id="IPR044600">
    <property type="entry name" value="ATL1/ATL16-like"/>
</dbReference>
<evidence type="ECO:0000256" key="6">
    <source>
        <dbReference type="ARBA" id="ARBA00022692"/>
    </source>
</evidence>
<evidence type="ECO:0000256" key="7">
    <source>
        <dbReference type="ARBA" id="ARBA00022723"/>
    </source>
</evidence>
<evidence type="ECO:0000256" key="2">
    <source>
        <dbReference type="ARBA" id="ARBA00004167"/>
    </source>
</evidence>
<keyword evidence="8 14" id="KW-0863">Zinc-finger</keyword>
<evidence type="ECO:0000256" key="3">
    <source>
        <dbReference type="ARBA" id="ARBA00004906"/>
    </source>
</evidence>
<sequence length="357" mass="39695">MGSVGNQNPWAPYDVYKDCSQQICSIYCPQWCYMIFPPPPPFTIGDDDSGTDFSPLIIAVIGILASAFILVTYYTIISKYCRRGGHDDNRSELGENHDQITNEAWQGSAAGLDEALIKSITVCKYKKGDGFVEGSDCSVCLSEFRENESLRLLPKCNHAFHLPCIDTWLKSHASCPLCRANIAHTNILPTQPPPPPIQETPLSTAVSALEYQHRINDDVLVIQDLQGGVREEAVVSLVVGDILPKPTFQDLGLNTQNMRQETENVTEIREEAIQPIRGSASLNSSLCHNEVSIADNLRISEDEDGDDYRRRDIDKNKIGILNLVRSPLAIRRSTSTGRFMFTRYEKGRSSMIPNSSA</sequence>
<comment type="similarity">
    <text evidence="13">Belongs to the RING-type zinc finger family. ATL subfamily.</text>
</comment>
<keyword evidence="12 15" id="KW-0472">Membrane</keyword>
<reference evidence="17 18" key="1">
    <citation type="journal article" date="2020" name="Mol. Plant">
        <title>The Chromosome-Based Rubber Tree Genome Provides New Insights into Spurge Genome Evolution and Rubber Biosynthesis.</title>
        <authorList>
            <person name="Liu J."/>
            <person name="Shi C."/>
            <person name="Shi C.C."/>
            <person name="Li W."/>
            <person name="Zhang Q.J."/>
            <person name="Zhang Y."/>
            <person name="Li K."/>
            <person name="Lu H.F."/>
            <person name="Shi C."/>
            <person name="Zhu S.T."/>
            <person name="Xiao Z.Y."/>
            <person name="Nan H."/>
            <person name="Yue Y."/>
            <person name="Zhu X.G."/>
            <person name="Wu Y."/>
            <person name="Hong X.N."/>
            <person name="Fan G.Y."/>
            <person name="Tong Y."/>
            <person name="Zhang D."/>
            <person name="Mao C.L."/>
            <person name="Liu Y.L."/>
            <person name="Hao S.J."/>
            <person name="Liu W.Q."/>
            <person name="Lv M.Q."/>
            <person name="Zhang H.B."/>
            <person name="Liu Y."/>
            <person name="Hu-Tang G.R."/>
            <person name="Wang J.P."/>
            <person name="Wang J.H."/>
            <person name="Sun Y.H."/>
            <person name="Ni S.B."/>
            <person name="Chen W.B."/>
            <person name="Zhang X.C."/>
            <person name="Jiao Y.N."/>
            <person name="Eichler E.E."/>
            <person name="Li G.H."/>
            <person name="Liu X."/>
            <person name="Gao L.Z."/>
        </authorList>
    </citation>
    <scope>NUCLEOTIDE SEQUENCE [LARGE SCALE GENOMIC DNA]</scope>
    <source>
        <strain evidence="18">cv. GT1</strain>
        <tissue evidence="17">Leaf</tissue>
    </source>
</reference>
<evidence type="ECO:0000256" key="9">
    <source>
        <dbReference type="ARBA" id="ARBA00022786"/>
    </source>
</evidence>
<keyword evidence="6 15" id="KW-0812">Transmembrane</keyword>